<protein>
    <submittedName>
        <fullName evidence="2">Uncharacterized protein</fullName>
    </submittedName>
</protein>
<dbReference type="Proteomes" id="UP000198460">
    <property type="component" value="Unassembled WGS sequence"/>
</dbReference>
<accession>A0A238H1P0</accession>
<reference evidence="2 3" key="1">
    <citation type="submission" date="2017-04" db="EMBL/GenBank/DDBJ databases">
        <authorList>
            <person name="Afonso C.L."/>
            <person name="Miller P.J."/>
            <person name="Scott M.A."/>
            <person name="Spackman E."/>
            <person name="Goraichik I."/>
            <person name="Dimitrov K.M."/>
            <person name="Suarez D.L."/>
            <person name="Swayne D.E."/>
        </authorList>
    </citation>
    <scope>NUCLEOTIDE SEQUENCE [LARGE SCALE GENOMIC DNA]</scope>
    <source>
        <strain evidence="2">LMG 28154</strain>
    </source>
</reference>
<feature type="signal peptide" evidence="1">
    <location>
        <begin position="1"/>
        <end position="25"/>
    </location>
</feature>
<dbReference type="RefSeq" id="WP_089339745.1">
    <property type="nucleotide sequence ID" value="NZ_FXAN01000037.1"/>
</dbReference>
<dbReference type="EMBL" id="FXAN01000037">
    <property type="protein sequence ID" value="SMF99063.1"/>
    <property type="molecule type" value="Genomic_DNA"/>
</dbReference>
<keyword evidence="1" id="KW-0732">Signal</keyword>
<feature type="chain" id="PRO_5013257805" evidence="1">
    <location>
        <begin position="26"/>
        <end position="107"/>
    </location>
</feature>
<proteinExistence type="predicted"/>
<organism evidence="2 3">
    <name type="scientific">Burkholderia singularis</name>
    <dbReference type="NCBI Taxonomy" id="1503053"/>
    <lineage>
        <taxon>Bacteria</taxon>
        <taxon>Pseudomonadati</taxon>
        <taxon>Pseudomonadota</taxon>
        <taxon>Betaproteobacteria</taxon>
        <taxon>Burkholderiales</taxon>
        <taxon>Burkholderiaceae</taxon>
        <taxon>Burkholderia</taxon>
        <taxon>pseudomallei group</taxon>
    </lineage>
</organism>
<sequence length="107" mass="11623">MKKVISGIALVAVVGWLAATTTVLHAPSERPCTDAWFDQVDQQLAITDDAGHGPDPGSSEWLSATERRMQLPANDQLTTQARCDAIQHALASRTTIVNRHLGMKFTL</sequence>
<dbReference type="AlphaFoldDB" id="A0A238H1P0"/>
<name>A0A238H1P0_9BURK</name>
<evidence type="ECO:0000313" key="3">
    <source>
        <dbReference type="Proteomes" id="UP000198460"/>
    </source>
</evidence>
<evidence type="ECO:0000256" key="1">
    <source>
        <dbReference type="SAM" id="SignalP"/>
    </source>
</evidence>
<evidence type="ECO:0000313" key="2">
    <source>
        <dbReference type="EMBL" id="SMF99063.1"/>
    </source>
</evidence>
<gene>
    <name evidence="2" type="ORF">BSIN_2280</name>
</gene>